<dbReference type="PANTHER" id="PTHR12461:SF105">
    <property type="entry name" value="HYPOXIA-INDUCIBLE FACTOR 1-ALPHA INHIBITOR"/>
    <property type="match status" value="1"/>
</dbReference>
<evidence type="ECO:0000313" key="2">
    <source>
        <dbReference type="EMBL" id="CAE0670441.1"/>
    </source>
</evidence>
<protein>
    <recommendedName>
        <fullName evidence="1">Cupin-like domain-containing protein</fullName>
    </recommendedName>
</protein>
<feature type="domain" description="Cupin-like" evidence="1">
    <location>
        <begin position="83"/>
        <end position="197"/>
    </location>
</feature>
<accession>A0A7S4DU73</accession>
<gene>
    <name evidence="2" type="ORF">LGLO00237_LOCUS22078</name>
</gene>
<dbReference type="PANTHER" id="PTHR12461">
    <property type="entry name" value="HYPOXIA-INDUCIBLE FACTOR 1 ALPHA INHIBITOR-RELATED"/>
    <property type="match status" value="1"/>
</dbReference>
<proteinExistence type="predicted"/>
<reference evidence="2" key="1">
    <citation type="submission" date="2021-01" db="EMBL/GenBank/DDBJ databases">
        <authorList>
            <person name="Corre E."/>
            <person name="Pelletier E."/>
            <person name="Niang G."/>
            <person name="Scheremetjew M."/>
            <person name="Finn R."/>
            <person name="Kale V."/>
            <person name="Holt S."/>
            <person name="Cochrane G."/>
            <person name="Meng A."/>
            <person name="Brown T."/>
            <person name="Cohen L."/>
        </authorList>
    </citation>
    <scope>NUCLEOTIDE SEQUENCE</scope>
    <source>
        <strain evidence="2">CCCM811</strain>
    </source>
</reference>
<name>A0A7S4DU73_9EUKA</name>
<dbReference type="EMBL" id="HBIV01030953">
    <property type="protein sequence ID" value="CAE0670441.1"/>
    <property type="molecule type" value="Transcribed_RNA"/>
</dbReference>
<dbReference type="AlphaFoldDB" id="A0A7S4DU73"/>
<sequence length="232" mass="25941">MMSGCSDAARRSGDCAGDATAELTVESLLTAARKNQDPVVVSRDGETAKKSVDRNLYFSAAIDVGTDGFVEATYSNPPLSWIPSTQYDNLRLRLGLGALQYRAHFDGLDNYVIQVDGTKLFILLHPQERKYIYPLRNEPRRSRVDFRNPKIKRNPKFSKARGFWHRLLPGDVLFLPKSWWHYVESEDPRESSRNGYWLTLTRHAGQLRGDGMVTFCAGGGAAAKAVLETSSA</sequence>
<dbReference type="Pfam" id="PF13621">
    <property type="entry name" value="Cupin_8"/>
    <property type="match status" value="1"/>
</dbReference>
<organism evidence="2">
    <name type="scientific">Lotharella globosa</name>
    <dbReference type="NCBI Taxonomy" id="91324"/>
    <lineage>
        <taxon>Eukaryota</taxon>
        <taxon>Sar</taxon>
        <taxon>Rhizaria</taxon>
        <taxon>Cercozoa</taxon>
        <taxon>Chlorarachniophyceae</taxon>
        <taxon>Lotharella</taxon>
    </lineage>
</organism>
<dbReference type="InterPro" id="IPR041667">
    <property type="entry name" value="Cupin_8"/>
</dbReference>
<dbReference type="Gene3D" id="2.60.120.10">
    <property type="entry name" value="Jelly Rolls"/>
    <property type="match status" value="1"/>
</dbReference>
<evidence type="ECO:0000259" key="1">
    <source>
        <dbReference type="Pfam" id="PF13621"/>
    </source>
</evidence>
<dbReference type="SUPFAM" id="SSF51197">
    <property type="entry name" value="Clavaminate synthase-like"/>
    <property type="match status" value="1"/>
</dbReference>
<dbReference type="InterPro" id="IPR014710">
    <property type="entry name" value="RmlC-like_jellyroll"/>
</dbReference>